<feature type="non-terminal residue" evidence="2">
    <location>
        <position position="1"/>
    </location>
</feature>
<proteinExistence type="predicted"/>
<feature type="domain" description="C-type lectin" evidence="1">
    <location>
        <begin position="115"/>
        <end position="193"/>
    </location>
</feature>
<dbReference type="InterPro" id="IPR016187">
    <property type="entry name" value="CTDL_fold"/>
</dbReference>
<dbReference type="AlphaFoldDB" id="A0A383A7J3"/>
<dbReference type="PROSITE" id="PS50041">
    <property type="entry name" value="C_TYPE_LECTIN_2"/>
    <property type="match status" value="1"/>
</dbReference>
<sequence>TVSLEPIIAGNYYNGDDGNPETYTVTFNWPNEKLPLNFNENSVSVSPIVTEADVTSDLTLGTINADNSTAILNYNLYGVQNETGNVYYTRDAELAWLAHNLVDGDDNDVQDFGLGSHLVKIDGLTENNFVKDIRTFYDADMWIGLDNTSGTWTWVSHDGNPGQTLDDTGYPNWGTDEPNAAGTYGIMQAGGTWAADTEEDGIDTRKPVLELESANVNSNFQQVLTINPSGGEVIITVNVTDGAQNTNTETFSF</sequence>
<protein>
    <recommendedName>
        <fullName evidence="1">C-type lectin domain-containing protein</fullName>
    </recommendedName>
</protein>
<gene>
    <name evidence="2" type="ORF">METZ01_LOCUS456427</name>
</gene>
<accession>A0A383A7J3</accession>
<dbReference type="Gene3D" id="3.10.100.10">
    <property type="entry name" value="Mannose-Binding Protein A, subunit A"/>
    <property type="match status" value="1"/>
</dbReference>
<organism evidence="2">
    <name type="scientific">marine metagenome</name>
    <dbReference type="NCBI Taxonomy" id="408172"/>
    <lineage>
        <taxon>unclassified sequences</taxon>
        <taxon>metagenomes</taxon>
        <taxon>ecological metagenomes</taxon>
    </lineage>
</organism>
<evidence type="ECO:0000313" key="2">
    <source>
        <dbReference type="EMBL" id="SVE03573.1"/>
    </source>
</evidence>
<dbReference type="CDD" id="cd00037">
    <property type="entry name" value="CLECT"/>
    <property type="match status" value="1"/>
</dbReference>
<dbReference type="Pfam" id="PF00059">
    <property type="entry name" value="Lectin_C"/>
    <property type="match status" value="1"/>
</dbReference>
<reference evidence="2" key="1">
    <citation type="submission" date="2018-05" db="EMBL/GenBank/DDBJ databases">
        <authorList>
            <person name="Lanie J.A."/>
            <person name="Ng W.-L."/>
            <person name="Kazmierczak K.M."/>
            <person name="Andrzejewski T.M."/>
            <person name="Davidsen T.M."/>
            <person name="Wayne K.J."/>
            <person name="Tettelin H."/>
            <person name="Glass J.I."/>
            <person name="Rusch D."/>
            <person name="Podicherti R."/>
            <person name="Tsui H.-C.T."/>
            <person name="Winkler M.E."/>
        </authorList>
    </citation>
    <scope>NUCLEOTIDE SEQUENCE</scope>
</reference>
<dbReference type="InterPro" id="IPR016186">
    <property type="entry name" value="C-type_lectin-like/link_sf"/>
</dbReference>
<name>A0A383A7J3_9ZZZZ</name>
<evidence type="ECO:0000259" key="1">
    <source>
        <dbReference type="PROSITE" id="PS50041"/>
    </source>
</evidence>
<dbReference type="SUPFAM" id="SSF56436">
    <property type="entry name" value="C-type lectin-like"/>
    <property type="match status" value="1"/>
</dbReference>
<feature type="non-terminal residue" evidence="2">
    <location>
        <position position="253"/>
    </location>
</feature>
<dbReference type="InterPro" id="IPR001304">
    <property type="entry name" value="C-type_lectin-like"/>
</dbReference>
<dbReference type="EMBL" id="UINC01189745">
    <property type="protein sequence ID" value="SVE03573.1"/>
    <property type="molecule type" value="Genomic_DNA"/>
</dbReference>